<organism evidence="1 2">
    <name type="scientific">Nyssa sinensis</name>
    <dbReference type="NCBI Taxonomy" id="561372"/>
    <lineage>
        <taxon>Eukaryota</taxon>
        <taxon>Viridiplantae</taxon>
        <taxon>Streptophyta</taxon>
        <taxon>Embryophyta</taxon>
        <taxon>Tracheophyta</taxon>
        <taxon>Spermatophyta</taxon>
        <taxon>Magnoliopsida</taxon>
        <taxon>eudicotyledons</taxon>
        <taxon>Gunneridae</taxon>
        <taxon>Pentapetalae</taxon>
        <taxon>asterids</taxon>
        <taxon>Cornales</taxon>
        <taxon>Nyssaceae</taxon>
        <taxon>Nyssa</taxon>
    </lineage>
</organism>
<keyword evidence="2" id="KW-1185">Reference proteome</keyword>
<reference evidence="1 2" key="1">
    <citation type="submission" date="2019-09" db="EMBL/GenBank/DDBJ databases">
        <title>A chromosome-level genome assembly of the Chinese tupelo Nyssa sinensis.</title>
        <authorList>
            <person name="Yang X."/>
            <person name="Kang M."/>
            <person name="Yang Y."/>
            <person name="Xiong H."/>
            <person name="Wang M."/>
            <person name="Zhang Z."/>
            <person name="Wang Z."/>
            <person name="Wu H."/>
            <person name="Ma T."/>
            <person name="Liu J."/>
            <person name="Xi Z."/>
        </authorList>
    </citation>
    <scope>NUCLEOTIDE SEQUENCE [LARGE SCALE GENOMIC DNA]</scope>
    <source>
        <strain evidence="1">J267</strain>
        <tissue evidence="1">Leaf</tissue>
    </source>
</reference>
<dbReference type="EMBL" id="CM018042">
    <property type="protein sequence ID" value="KAA8532764.1"/>
    <property type="molecule type" value="Genomic_DNA"/>
</dbReference>
<dbReference type="AlphaFoldDB" id="A0A5J5AQY6"/>
<evidence type="ECO:0000313" key="2">
    <source>
        <dbReference type="Proteomes" id="UP000325577"/>
    </source>
</evidence>
<dbReference type="CDD" id="cd09272">
    <property type="entry name" value="RNase_HI_RT_Ty1"/>
    <property type="match status" value="1"/>
</dbReference>
<dbReference type="OrthoDB" id="413361at2759"/>
<name>A0A5J5AQY6_9ASTE</name>
<accession>A0A5J5AQY6</accession>
<sequence length="189" mass="21148">MPQGLFLSQHKYIQDLLSRTSMYNAKETLTPMPTTAKITIQDDSQHVDSTKYHKTIGTLQYLGLTRPDIAFAINRLSQFMQKPTTNHWAVAKKLLSDVDWASNTDTRVSTTAFITFIGPNPISWSARKQRAISRSSTEAEFWALATATSATVWFQPLLSSPSLVLIQSPGLHASKGQSQDHQQKQNFGH</sequence>
<protein>
    <recommendedName>
        <fullName evidence="3">Reverse transcriptase Ty1/copia-type domain-containing protein</fullName>
    </recommendedName>
</protein>
<dbReference type="PANTHER" id="PTHR11439:SF489">
    <property type="entry name" value="RNA-DIRECTED DNA POLYMERASE"/>
    <property type="match status" value="1"/>
</dbReference>
<dbReference type="PANTHER" id="PTHR11439">
    <property type="entry name" value="GAG-POL-RELATED RETROTRANSPOSON"/>
    <property type="match status" value="1"/>
</dbReference>
<evidence type="ECO:0000313" key="1">
    <source>
        <dbReference type="EMBL" id="KAA8532764.1"/>
    </source>
</evidence>
<proteinExistence type="predicted"/>
<evidence type="ECO:0008006" key="3">
    <source>
        <dbReference type="Google" id="ProtNLM"/>
    </source>
</evidence>
<gene>
    <name evidence="1" type="ORF">F0562_032797</name>
</gene>
<dbReference type="Proteomes" id="UP000325577">
    <property type="component" value="Linkage Group LG19"/>
</dbReference>